<comment type="caution">
    <text evidence="6">The sequence shown here is derived from an EMBL/GenBank/DDBJ whole genome shotgun (WGS) entry which is preliminary data.</text>
</comment>
<dbReference type="SMART" id="SM01208">
    <property type="entry name" value="G5"/>
    <property type="match status" value="1"/>
</dbReference>
<keyword evidence="2" id="KW-0732">Signal</keyword>
<dbReference type="CDD" id="cd13925">
    <property type="entry name" value="RPF"/>
    <property type="match status" value="1"/>
</dbReference>
<dbReference type="PANTHER" id="PTHR39160">
    <property type="entry name" value="CELL WALL-BINDING PROTEIN YOCH"/>
    <property type="match status" value="1"/>
</dbReference>
<evidence type="ECO:0000256" key="3">
    <source>
        <dbReference type="ARBA" id="ARBA00022801"/>
    </source>
</evidence>
<keyword evidence="3" id="KW-0378">Hydrolase</keyword>
<dbReference type="Pfam" id="PF06737">
    <property type="entry name" value="Transglycosylas"/>
    <property type="match status" value="1"/>
</dbReference>
<organism evidence="6 7">
    <name type="scientific">Crossiella cryophila</name>
    <dbReference type="NCBI Taxonomy" id="43355"/>
    <lineage>
        <taxon>Bacteria</taxon>
        <taxon>Bacillati</taxon>
        <taxon>Actinomycetota</taxon>
        <taxon>Actinomycetes</taxon>
        <taxon>Pseudonocardiales</taxon>
        <taxon>Pseudonocardiaceae</taxon>
        <taxon>Crossiella</taxon>
    </lineage>
</organism>
<dbReference type="Pfam" id="PF03990">
    <property type="entry name" value="DUF348"/>
    <property type="match status" value="3"/>
</dbReference>
<proteinExistence type="inferred from homology"/>
<evidence type="ECO:0000256" key="2">
    <source>
        <dbReference type="ARBA" id="ARBA00022729"/>
    </source>
</evidence>
<feature type="region of interest" description="Disordered" evidence="4">
    <location>
        <begin position="336"/>
        <end position="357"/>
    </location>
</feature>
<dbReference type="Pfam" id="PF07501">
    <property type="entry name" value="G5"/>
    <property type="match status" value="1"/>
</dbReference>
<dbReference type="SUPFAM" id="SSF53955">
    <property type="entry name" value="Lysozyme-like"/>
    <property type="match status" value="1"/>
</dbReference>
<dbReference type="AlphaFoldDB" id="A0A7W7C6Q2"/>
<dbReference type="Gene3D" id="1.10.530.10">
    <property type="match status" value="1"/>
</dbReference>
<dbReference type="InterPro" id="IPR010618">
    <property type="entry name" value="RPF"/>
</dbReference>
<evidence type="ECO:0000313" key="7">
    <source>
        <dbReference type="Proteomes" id="UP000533598"/>
    </source>
</evidence>
<name>A0A7W7C6Q2_9PSEU</name>
<dbReference type="PANTHER" id="PTHR39160:SF4">
    <property type="entry name" value="RESUSCITATION-PROMOTING FACTOR RPFB"/>
    <property type="match status" value="1"/>
</dbReference>
<evidence type="ECO:0000313" key="6">
    <source>
        <dbReference type="EMBL" id="MBB4674193.1"/>
    </source>
</evidence>
<sequence length="482" mass="51458">MGTGTFEDTSSSDSWFEQNPAQNVAVLDRPAFRGVNLDHPSHPSMSLSVTTDDVLQVLGPDAYALLDSVDVDIDELIGLLNAETTMLPALRDLRPEDDADREARANGEVPPVLVEAVTDWKRRFLKAGVAAALITLTGGGAAAVAMDKQVTVDIDGTQHTVRTYASTVAQVLEDQGLSTKAHDALSPSPQASIADGGKIVLERGRQLKMTVDGQPTESWVRARTVGDALNQLGINHDGAWLSKDRTAAIPVDGLALEIKTPKNVTLFDGGNEPQRMKTTALTVSELLQQLQLSLGPSDAVNLGADGKISDGAEIHVSRTGVTVVNKKETIEPPVEKTEDPTMMRGEQKVEDPGTPGEQMVTYRVTMKNGKETAREKLGTKVVKEAKPKKVRVGTKLPPDGAVWDKLAGCEATGNWAANTGNGYYGGLQFNAGTWRAYGGAQYAALPHQASREQQIAVATKLRDARGGYGAWPHCSSKLGLPK</sequence>
<gene>
    <name evidence="6" type="ORF">HNR67_000311</name>
</gene>
<feature type="compositionally biased region" description="Basic and acidic residues" evidence="4">
    <location>
        <begin position="336"/>
        <end position="351"/>
    </location>
</feature>
<dbReference type="InterPro" id="IPR007137">
    <property type="entry name" value="DUF348"/>
</dbReference>
<keyword evidence="7" id="KW-1185">Reference proteome</keyword>
<reference evidence="6 7" key="1">
    <citation type="submission" date="2020-08" db="EMBL/GenBank/DDBJ databases">
        <title>Sequencing the genomes of 1000 actinobacteria strains.</title>
        <authorList>
            <person name="Klenk H.-P."/>
        </authorList>
    </citation>
    <scope>NUCLEOTIDE SEQUENCE [LARGE SCALE GENOMIC DNA]</scope>
    <source>
        <strain evidence="6 7">DSM 44230</strain>
    </source>
</reference>
<dbReference type="InterPro" id="IPR011098">
    <property type="entry name" value="G5_dom"/>
</dbReference>
<evidence type="ECO:0000256" key="4">
    <source>
        <dbReference type="SAM" id="MobiDB-lite"/>
    </source>
</evidence>
<comment type="similarity">
    <text evidence="1">Belongs to the transglycosylase family. Rpf subfamily.</text>
</comment>
<feature type="domain" description="G5" evidence="5">
    <location>
        <begin position="316"/>
        <end position="396"/>
    </location>
</feature>
<protein>
    <submittedName>
        <fullName evidence="6">Uncharacterized protein YabE (DUF348 family)</fullName>
    </submittedName>
</protein>
<dbReference type="Proteomes" id="UP000533598">
    <property type="component" value="Unassembled WGS sequence"/>
</dbReference>
<dbReference type="InterPro" id="IPR023346">
    <property type="entry name" value="Lysozyme-like_dom_sf"/>
</dbReference>
<dbReference type="InterPro" id="IPR051933">
    <property type="entry name" value="Resuscitation_pf_RpfB"/>
</dbReference>
<dbReference type="EMBL" id="JACHMH010000001">
    <property type="protein sequence ID" value="MBB4674193.1"/>
    <property type="molecule type" value="Genomic_DNA"/>
</dbReference>
<dbReference type="PROSITE" id="PS51109">
    <property type="entry name" value="G5"/>
    <property type="match status" value="1"/>
</dbReference>
<dbReference type="GO" id="GO:0016787">
    <property type="term" value="F:hydrolase activity"/>
    <property type="evidence" value="ECO:0007669"/>
    <property type="project" value="UniProtKB-KW"/>
</dbReference>
<dbReference type="RefSeq" id="WP_312986192.1">
    <property type="nucleotide sequence ID" value="NZ_BAAAUI010000011.1"/>
</dbReference>
<evidence type="ECO:0000259" key="5">
    <source>
        <dbReference type="PROSITE" id="PS51109"/>
    </source>
</evidence>
<accession>A0A7W7C6Q2</accession>
<evidence type="ECO:0000256" key="1">
    <source>
        <dbReference type="ARBA" id="ARBA00010830"/>
    </source>
</evidence>
<dbReference type="Gene3D" id="2.20.230.10">
    <property type="entry name" value="Resuscitation-promoting factor rpfb"/>
    <property type="match status" value="1"/>
</dbReference>